<name>A0ABW8SMN7_9CLOT</name>
<dbReference type="EMBL" id="JBJHZX010000024">
    <property type="protein sequence ID" value="MFL0197023.1"/>
    <property type="molecule type" value="Genomic_DNA"/>
</dbReference>
<feature type="coiled-coil region" evidence="1">
    <location>
        <begin position="11"/>
        <end position="96"/>
    </location>
</feature>
<protein>
    <submittedName>
        <fullName evidence="2">Uncharacterized protein</fullName>
    </submittedName>
</protein>
<comment type="caution">
    <text evidence="2">The sequence shown here is derived from an EMBL/GenBank/DDBJ whole genome shotgun (WGS) entry which is preliminary data.</text>
</comment>
<dbReference type="RefSeq" id="WP_406793127.1">
    <property type="nucleotide sequence ID" value="NZ_JBJHZX010000024.1"/>
</dbReference>
<evidence type="ECO:0000256" key="1">
    <source>
        <dbReference type="SAM" id="Coils"/>
    </source>
</evidence>
<dbReference type="Gene3D" id="1.20.5.340">
    <property type="match status" value="1"/>
</dbReference>
<keyword evidence="1" id="KW-0175">Coiled coil</keyword>
<sequence>MFIYWKDKERKDKLDLKINGIENKLRVLKKLLRDSKIVGIRRAVNDVINQYKNAIIELTSMYNTLDEQMQHLRRENMKLQVENEDLKKELDKWDIHKGKGEKFNPKLLAQKNNILYWKILGISNNEIARRLKKEEYGKINIGEGGIRHFLKTFSQP</sequence>
<gene>
    <name evidence="2" type="ORF">ACJDU8_15860</name>
</gene>
<evidence type="ECO:0000313" key="3">
    <source>
        <dbReference type="Proteomes" id="UP001623660"/>
    </source>
</evidence>
<dbReference type="Proteomes" id="UP001623660">
    <property type="component" value="Unassembled WGS sequence"/>
</dbReference>
<reference evidence="2 3" key="1">
    <citation type="submission" date="2024-11" db="EMBL/GenBank/DDBJ databases">
        <authorList>
            <person name="Heng Y.C."/>
            <person name="Lim A.C.H."/>
            <person name="Lee J.K.Y."/>
            <person name="Kittelmann S."/>
        </authorList>
    </citation>
    <scope>NUCLEOTIDE SEQUENCE [LARGE SCALE GENOMIC DNA]</scope>
    <source>
        <strain evidence="2 3">WILCCON 0269</strain>
    </source>
</reference>
<proteinExistence type="predicted"/>
<evidence type="ECO:0000313" key="2">
    <source>
        <dbReference type="EMBL" id="MFL0197023.1"/>
    </source>
</evidence>
<organism evidence="2 3">
    <name type="scientific">Candidatus Clostridium eludens</name>
    <dbReference type="NCBI Taxonomy" id="3381663"/>
    <lineage>
        <taxon>Bacteria</taxon>
        <taxon>Bacillati</taxon>
        <taxon>Bacillota</taxon>
        <taxon>Clostridia</taxon>
        <taxon>Eubacteriales</taxon>
        <taxon>Clostridiaceae</taxon>
        <taxon>Clostridium</taxon>
    </lineage>
</organism>
<keyword evidence="3" id="KW-1185">Reference proteome</keyword>
<accession>A0ABW8SMN7</accession>